<evidence type="ECO:0000313" key="1">
    <source>
        <dbReference type="Proteomes" id="UP000887577"/>
    </source>
</evidence>
<dbReference type="Proteomes" id="UP000887577">
    <property type="component" value="Unplaced"/>
</dbReference>
<evidence type="ECO:0000313" key="2">
    <source>
        <dbReference type="WBParaSite" id="PSU_v2.g16230.t1"/>
    </source>
</evidence>
<organism evidence="1 2">
    <name type="scientific">Panagrolaimus superbus</name>
    <dbReference type="NCBI Taxonomy" id="310955"/>
    <lineage>
        <taxon>Eukaryota</taxon>
        <taxon>Metazoa</taxon>
        <taxon>Ecdysozoa</taxon>
        <taxon>Nematoda</taxon>
        <taxon>Chromadorea</taxon>
        <taxon>Rhabditida</taxon>
        <taxon>Tylenchina</taxon>
        <taxon>Panagrolaimomorpha</taxon>
        <taxon>Panagrolaimoidea</taxon>
        <taxon>Panagrolaimidae</taxon>
        <taxon>Panagrolaimus</taxon>
    </lineage>
</organism>
<accession>A0A914Y7Q3</accession>
<name>A0A914Y7Q3_9BILA</name>
<keyword evidence="1" id="KW-1185">Reference proteome</keyword>
<protein>
    <submittedName>
        <fullName evidence="2">Uncharacterized protein</fullName>
    </submittedName>
</protein>
<proteinExistence type="predicted"/>
<reference evidence="2" key="1">
    <citation type="submission" date="2022-11" db="UniProtKB">
        <authorList>
            <consortium name="WormBaseParasite"/>
        </authorList>
    </citation>
    <scope>IDENTIFICATION</scope>
</reference>
<dbReference type="AlphaFoldDB" id="A0A914Y7Q3"/>
<sequence>MISANQGGSFFAPLQNYSRGAAAHRGAVGAFPRGGFANQQGEHAPGGVDPQVVMDDDNVLPPHQEPFHSRGRGARFAPSGFCRGTCNKFLINYASLSYFQKDRFVKDETPQDVMNGGPSYGGRGRGYSRGGNGRGAFTGFQNQNNVFGNVSG</sequence>
<dbReference type="WBParaSite" id="PSU_v2.g16230.t1">
    <property type="protein sequence ID" value="PSU_v2.g16230.t1"/>
    <property type="gene ID" value="PSU_v2.g16230"/>
</dbReference>